<proteinExistence type="predicted"/>
<protein>
    <recommendedName>
        <fullName evidence="1">HTH LytTR-type domain-containing protein</fullName>
    </recommendedName>
</protein>
<dbReference type="SMART" id="SM00850">
    <property type="entry name" value="LytTR"/>
    <property type="match status" value="1"/>
</dbReference>
<feature type="domain" description="HTH LytTR-type" evidence="1">
    <location>
        <begin position="11"/>
        <end position="113"/>
    </location>
</feature>
<dbReference type="GO" id="GO:0003677">
    <property type="term" value="F:DNA binding"/>
    <property type="evidence" value="ECO:0007669"/>
    <property type="project" value="InterPro"/>
</dbReference>
<comment type="caution">
    <text evidence="2">The sequence shown here is derived from an EMBL/GenBank/DDBJ whole genome shotgun (WGS) entry which is preliminary data.</text>
</comment>
<evidence type="ECO:0000313" key="3">
    <source>
        <dbReference type="Proteomes" id="UP000033047"/>
    </source>
</evidence>
<reference evidence="2 3" key="1">
    <citation type="submission" date="2013-04" db="EMBL/GenBank/DDBJ databases">
        <title>The Genome Sequence of Parabacteroides goldsteinii DSM 19448.</title>
        <authorList>
            <consortium name="The Broad Institute Genomics Platform"/>
            <person name="Earl A."/>
            <person name="Ward D."/>
            <person name="Feldgarden M."/>
            <person name="Gevers D."/>
            <person name="Martens E."/>
            <person name="Sakamoto M."/>
            <person name="Benno Y."/>
            <person name="Song Y."/>
            <person name="Liu C."/>
            <person name="Lee J."/>
            <person name="Bolanos M."/>
            <person name="Vaisanen M.L."/>
            <person name="Finegold S.M."/>
            <person name="Walker B."/>
            <person name="Young S."/>
            <person name="Zeng Q."/>
            <person name="Gargeya S."/>
            <person name="Fitzgerald M."/>
            <person name="Haas B."/>
            <person name="Abouelleil A."/>
            <person name="Allen A.W."/>
            <person name="Alvarado L."/>
            <person name="Arachchi H.M."/>
            <person name="Berlin A.M."/>
            <person name="Chapman S.B."/>
            <person name="Gainer-Dewar J."/>
            <person name="Goldberg J."/>
            <person name="Griggs A."/>
            <person name="Gujja S."/>
            <person name="Hansen M."/>
            <person name="Howarth C."/>
            <person name="Imamovic A."/>
            <person name="Ireland A."/>
            <person name="Larimer J."/>
            <person name="McCowan C."/>
            <person name="Murphy C."/>
            <person name="Pearson M."/>
            <person name="Poon T.W."/>
            <person name="Priest M."/>
            <person name="Roberts A."/>
            <person name="Saif S."/>
            <person name="Shea T."/>
            <person name="Sisk P."/>
            <person name="Sykes S."/>
            <person name="Wortman J."/>
            <person name="Nusbaum C."/>
            <person name="Birren B."/>
        </authorList>
    </citation>
    <scope>NUCLEOTIDE SEQUENCE [LARGE SCALE GENOMIC DNA]</scope>
    <source>
        <strain evidence="2 3">DSM 19448</strain>
    </source>
</reference>
<dbReference type="AlphaFoldDB" id="A0A0F5JBB8"/>
<evidence type="ECO:0000313" key="2">
    <source>
        <dbReference type="EMBL" id="KKB54820.1"/>
    </source>
</evidence>
<name>A0A0F5JBB8_9BACT</name>
<evidence type="ECO:0000259" key="1">
    <source>
        <dbReference type="PROSITE" id="PS50930"/>
    </source>
</evidence>
<dbReference type="PROSITE" id="PS50930">
    <property type="entry name" value="HTH_LYTTR"/>
    <property type="match status" value="1"/>
</dbReference>
<dbReference type="HOGENOM" id="CLU_1955237_0_0_10"/>
<dbReference type="Proteomes" id="UP000033047">
    <property type="component" value="Unassembled WGS sequence"/>
</dbReference>
<accession>A0A0F5JBB8</accession>
<dbReference type="Pfam" id="PF04397">
    <property type="entry name" value="LytTR"/>
    <property type="match status" value="1"/>
</dbReference>
<dbReference type="GO" id="GO:0000156">
    <property type="term" value="F:phosphorelay response regulator activity"/>
    <property type="evidence" value="ECO:0007669"/>
    <property type="project" value="InterPro"/>
</dbReference>
<dbReference type="InterPro" id="IPR007492">
    <property type="entry name" value="LytTR_DNA-bd_dom"/>
</dbReference>
<dbReference type="RefSeq" id="WP_009859600.1">
    <property type="nucleotide sequence ID" value="NZ_KQ033912.1"/>
</dbReference>
<gene>
    <name evidence="2" type="ORF">HMPREF1535_02573</name>
</gene>
<organism evidence="2 3">
    <name type="scientific">Parabacteroides goldsteinii DSM 19448 = WAL 12034</name>
    <dbReference type="NCBI Taxonomy" id="927665"/>
    <lineage>
        <taxon>Bacteria</taxon>
        <taxon>Pseudomonadati</taxon>
        <taxon>Bacteroidota</taxon>
        <taxon>Bacteroidia</taxon>
        <taxon>Bacteroidales</taxon>
        <taxon>Tannerellaceae</taxon>
        <taxon>Parabacteroides</taxon>
    </lineage>
</organism>
<dbReference type="STRING" id="927665.HMPREF1535_02573"/>
<dbReference type="Gene3D" id="2.40.50.1020">
    <property type="entry name" value="LytTr DNA-binding domain"/>
    <property type="match status" value="1"/>
</dbReference>
<dbReference type="PANTHER" id="PTHR37299:SF1">
    <property type="entry name" value="STAGE 0 SPORULATION PROTEIN A HOMOLOG"/>
    <property type="match status" value="1"/>
</dbReference>
<dbReference type="InterPro" id="IPR046947">
    <property type="entry name" value="LytR-like"/>
</dbReference>
<dbReference type="PATRIC" id="fig|927665.4.peg.2648"/>
<sequence length="116" mass="13534">MDTIKIKDNSFVYSYKGGLKTAFCRDLVAIECDKPFIWLVFNNEKVLVRASLTAVETQLQNYFIRVSRQVIVNMHHVSELLFKNGSYWLLLTKGAEYKVSERREKAVRAAFFLYTV</sequence>
<dbReference type="EMBL" id="AQHV01000012">
    <property type="protein sequence ID" value="KKB54820.1"/>
    <property type="molecule type" value="Genomic_DNA"/>
</dbReference>
<dbReference type="PANTHER" id="PTHR37299">
    <property type="entry name" value="TRANSCRIPTIONAL REGULATOR-RELATED"/>
    <property type="match status" value="1"/>
</dbReference>